<dbReference type="Pfam" id="PF01554">
    <property type="entry name" value="MatE"/>
    <property type="match status" value="2"/>
</dbReference>
<evidence type="ECO:0000256" key="5">
    <source>
        <dbReference type="ARBA" id="ARBA00022692"/>
    </source>
</evidence>
<proteinExistence type="predicted"/>
<protein>
    <recommendedName>
        <fullName evidence="9">Multidrug-efflux transporter</fullName>
    </recommendedName>
</protein>
<keyword evidence="4" id="KW-1003">Cell membrane</keyword>
<feature type="transmembrane region" description="Helical" evidence="10">
    <location>
        <begin position="28"/>
        <end position="49"/>
    </location>
</feature>
<evidence type="ECO:0000313" key="12">
    <source>
        <dbReference type="Proteomes" id="UP000788426"/>
    </source>
</evidence>
<dbReference type="InterPro" id="IPR050222">
    <property type="entry name" value="MATE_MdtK"/>
</dbReference>
<evidence type="ECO:0000256" key="3">
    <source>
        <dbReference type="ARBA" id="ARBA00022449"/>
    </source>
</evidence>
<dbReference type="PANTHER" id="PTHR43298:SF2">
    <property type="entry name" value="FMN_FAD EXPORTER YEEO-RELATED"/>
    <property type="match status" value="1"/>
</dbReference>
<keyword evidence="12" id="KW-1185">Reference proteome</keyword>
<accession>A0ABS6YEE7</accession>
<dbReference type="CDD" id="cd13137">
    <property type="entry name" value="MATE_NorM_like"/>
    <property type="match status" value="1"/>
</dbReference>
<feature type="transmembrane region" description="Helical" evidence="10">
    <location>
        <begin position="331"/>
        <end position="351"/>
    </location>
</feature>
<dbReference type="RefSeq" id="WP_219482079.1">
    <property type="nucleotide sequence ID" value="NZ_JAHXCT010000007.1"/>
</dbReference>
<keyword evidence="7" id="KW-0406">Ion transport</keyword>
<feature type="transmembrane region" description="Helical" evidence="10">
    <location>
        <begin position="106"/>
        <end position="127"/>
    </location>
</feature>
<dbReference type="NCBIfam" id="TIGR00797">
    <property type="entry name" value="matE"/>
    <property type="match status" value="1"/>
</dbReference>
<evidence type="ECO:0000256" key="8">
    <source>
        <dbReference type="ARBA" id="ARBA00023136"/>
    </source>
</evidence>
<gene>
    <name evidence="11" type="ORF">KZO38_09255</name>
</gene>
<evidence type="ECO:0000256" key="6">
    <source>
        <dbReference type="ARBA" id="ARBA00022989"/>
    </source>
</evidence>
<evidence type="ECO:0000256" key="9">
    <source>
        <dbReference type="ARBA" id="ARBA00031636"/>
    </source>
</evidence>
<feature type="transmembrane region" description="Helical" evidence="10">
    <location>
        <begin position="73"/>
        <end position="94"/>
    </location>
</feature>
<evidence type="ECO:0000256" key="7">
    <source>
        <dbReference type="ARBA" id="ARBA00023065"/>
    </source>
</evidence>
<dbReference type="InterPro" id="IPR048279">
    <property type="entry name" value="MdtK-like"/>
</dbReference>
<keyword evidence="2" id="KW-0813">Transport</keyword>
<feature type="transmembrane region" description="Helical" evidence="10">
    <location>
        <begin position="176"/>
        <end position="200"/>
    </location>
</feature>
<keyword evidence="5 10" id="KW-0812">Transmembrane</keyword>
<evidence type="ECO:0000256" key="1">
    <source>
        <dbReference type="ARBA" id="ARBA00004651"/>
    </source>
</evidence>
<evidence type="ECO:0000313" key="11">
    <source>
        <dbReference type="EMBL" id="MBW4769937.1"/>
    </source>
</evidence>
<keyword evidence="6 10" id="KW-1133">Transmembrane helix</keyword>
<comment type="subcellular location">
    <subcellularLocation>
        <location evidence="1">Cell membrane</location>
        <topology evidence="1">Multi-pass membrane protein</topology>
    </subcellularLocation>
</comment>
<organism evidence="11 12">
    <name type="scientific">Hoylesella nanceiensis</name>
    <dbReference type="NCBI Taxonomy" id="425941"/>
    <lineage>
        <taxon>Bacteria</taxon>
        <taxon>Pseudomonadati</taxon>
        <taxon>Bacteroidota</taxon>
        <taxon>Bacteroidia</taxon>
        <taxon>Bacteroidales</taxon>
        <taxon>Prevotellaceae</taxon>
        <taxon>Hoylesella</taxon>
    </lineage>
</organism>
<evidence type="ECO:0000256" key="10">
    <source>
        <dbReference type="SAM" id="Phobius"/>
    </source>
</evidence>
<feature type="transmembrane region" description="Helical" evidence="10">
    <location>
        <begin position="147"/>
        <end position="169"/>
    </location>
</feature>
<dbReference type="PIRSF" id="PIRSF006603">
    <property type="entry name" value="DinF"/>
    <property type="match status" value="1"/>
</dbReference>
<dbReference type="InterPro" id="IPR002528">
    <property type="entry name" value="MATE_fam"/>
</dbReference>
<dbReference type="PANTHER" id="PTHR43298">
    <property type="entry name" value="MULTIDRUG RESISTANCE PROTEIN NORM-RELATED"/>
    <property type="match status" value="1"/>
</dbReference>
<name>A0ABS6YEE7_9BACT</name>
<evidence type="ECO:0000256" key="2">
    <source>
        <dbReference type="ARBA" id="ARBA00022448"/>
    </source>
</evidence>
<comment type="caution">
    <text evidence="11">The sequence shown here is derived from an EMBL/GenBank/DDBJ whole genome shotgun (WGS) entry which is preliminary data.</text>
</comment>
<evidence type="ECO:0000256" key="4">
    <source>
        <dbReference type="ARBA" id="ARBA00022475"/>
    </source>
</evidence>
<dbReference type="Proteomes" id="UP000788426">
    <property type="component" value="Unassembled WGS sequence"/>
</dbReference>
<keyword evidence="3" id="KW-0050">Antiport</keyword>
<sequence>MFNRGKNDALLASIREGKTLSQADKINLVISLSVPSILAQITNVLMFYIDTAMVGALGAKESAAVGLVQAPTWLYSGITTATALGFSVQVAHFVGSGDFEKARQVARHGVVAAFLLSIVVTLIGVGISPSLPFWLRGGSDIAADASTYFTIYTLALPFLQLGVLSTNLLKSTGNMVVPSVISVMMCVLDVVFNYIFIFIFNMEVAGAALGTLLAIVIAASSETWFAFFRSSILAAKHSKERFVWRWLYIKQALEIGSPMAIQYILMTSAQIVSTMIVAPLGNFAIAGHTFAIAAESLCYMPGIGIGEAATTLVGQSYGAGQYKLCRSFARITVSLGMIVMAFMGLIMFIFAPEMIGFMSPVPEIRELGVQSLRIASVAEVMFAASIVGNSVCVGVGDTLKPAIMNLLSMWGLRLTLAACLAPTYGLKGVWIAMSIELTVRGLLFLLRLSKGKWMKLAPEGV</sequence>
<keyword evidence="8 10" id="KW-0472">Membrane</keyword>
<feature type="transmembrane region" description="Helical" evidence="10">
    <location>
        <begin position="402"/>
        <end position="423"/>
    </location>
</feature>
<reference evidence="11 12" key="1">
    <citation type="submission" date="2021-07" db="EMBL/GenBank/DDBJ databases">
        <title>Genomic diversity and antimicrobial resistance of Prevotella spp. isolated from chronic lung disease airways.</title>
        <authorList>
            <person name="Webb K.A."/>
            <person name="Olagoke O.S."/>
            <person name="Baird T."/>
            <person name="Neill J."/>
            <person name="Pham A."/>
            <person name="Wells T.J."/>
            <person name="Ramsay K.A."/>
            <person name="Bell S.C."/>
            <person name="Sarovich D.S."/>
            <person name="Price E.P."/>
        </authorList>
    </citation>
    <scope>NUCLEOTIDE SEQUENCE [LARGE SCALE GENOMIC DNA]</scope>
    <source>
        <strain evidence="11 12">SCHI0011.S.12</strain>
    </source>
</reference>
<dbReference type="EMBL" id="JAHXCT010000007">
    <property type="protein sequence ID" value="MBW4769937.1"/>
    <property type="molecule type" value="Genomic_DNA"/>
</dbReference>
<feature type="transmembrane region" description="Helical" evidence="10">
    <location>
        <begin position="206"/>
        <end position="228"/>
    </location>
</feature>